<sequence length="87" mass="10192">MLRNIEILHNGSWGAICDDEWDIHEAQIVCEQLGYPPSNAQPTVNSYFGPARRKLFICTLNTFNKKVQNLYHNIYPRLKEHNSEFKN</sequence>
<protein>
    <recommendedName>
        <fullName evidence="3">SRCR domain-containing protein</fullName>
    </recommendedName>
</protein>
<evidence type="ECO:0000259" key="3">
    <source>
        <dbReference type="PROSITE" id="PS50287"/>
    </source>
</evidence>
<keyword evidence="5" id="KW-1185">Reference proteome</keyword>
<dbReference type="PANTHER" id="PTHR48071:SF18">
    <property type="entry name" value="DELETED IN MALIGNANT BRAIN TUMORS 1 PROTEIN-RELATED"/>
    <property type="match status" value="1"/>
</dbReference>
<evidence type="ECO:0000256" key="2">
    <source>
        <dbReference type="PROSITE-ProRule" id="PRU00196"/>
    </source>
</evidence>
<dbReference type="SMART" id="SM00202">
    <property type="entry name" value="SR"/>
    <property type="match status" value="1"/>
</dbReference>
<comment type="caution">
    <text evidence="2">Lacks conserved residue(s) required for the propagation of feature annotation.</text>
</comment>
<gene>
    <name evidence="4" type="ORF">NQ314_018623</name>
</gene>
<dbReference type="GO" id="GO:0016020">
    <property type="term" value="C:membrane"/>
    <property type="evidence" value="ECO:0007669"/>
    <property type="project" value="InterPro"/>
</dbReference>
<dbReference type="PRINTS" id="PR00258">
    <property type="entry name" value="SPERACTRCPTR"/>
</dbReference>
<reference evidence="4" key="1">
    <citation type="journal article" date="2023" name="Insect Mol. Biol.">
        <title>Genome sequencing provides insights into the evolution of gene families encoding plant cell wall-degrading enzymes in longhorned beetles.</title>
        <authorList>
            <person name="Shin N.R."/>
            <person name="Okamura Y."/>
            <person name="Kirsch R."/>
            <person name="Pauchet Y."/>
        </authorList>
    </citation>
    <scope>NUCLEOTIDE SEQUENCE</scope>
    <source>
        <strain evidence="4">RBIC_L_NR</strain>
    </source>
</reference>
<keyword evidence="1" id="KW-1015">Disulfide bond</keyword>
<name>A0AAV8WPP8_9CUCU</name>
<dbReference type="Proteomes" id="UP001162156">
    <property type="component" value="Unassembled WGS sequence"/>
</dbReference>
<accession>A0AAV8WPP8</accession>
<dbReference type="InterPro" id="IPR001190">
    <property type="entry name" value="SRCR"/>
</dbReference>
<organism evidence="4 5">
    <name type="scientific">Rhamnusium bicolor</name>
    <dbReference type="NCBI Taxonomy" id="1586634"/>
    <lineage>
        <taxon>Eukaryota</taxon>
        <taxon>Metazoa</taxon>
        <taxon>Ecdysozoa</taxon>
        <taxon>Arthropoda</taxon>
        <taxon>Hexapoda</taxon>
        <taxon>Insecta</taxon>
        <taxon>Pterygota</taxon>
        <taxon>Neoptera</taxon>
        <taxon>Endopterygota</taxon>
        <taxon>Coleoptera</taxon>
        <taxon>Polyphaga</taxon>
        <taxon>Cucujiformia</taxon>
        <taxon>Chrysomeloidea</taxon>
        <taxon>Cerambycidae</taxon>
        <taxon>Lepturinae</taxon>
        <taxon>Rhagiini</taxon>
        <taxon>Rhamnusium</taxon>
    </lineage>
</organism>
<proteinExistence type="predicted"/>
<dbReference type="EMBL" id="JANEYF010005267">
    <property type="protein sequence ID" value="KAJ8928765.1"/>
    <property type="molecule type" value="Genomic_DNA"/>
</dbReference>
<feature type="domain" description="SRCR" evidence="3">
    <location>
        <begin position="1"/>
        <end position="34"/>
    </location>
</feature>
<dbReference type="Gene3D" id="3.10.250.10">
    <property type="entry name" value="SRCR-like domain"/>
    <property type="match status" value="1"/>
</dbReference>
<dbReference type="Pfam" id="PF00530">
    <property type="entry name" value="SRCR"/>
    <property type="match status" value="1"/>
</dbReference>
<dbReference type="InterPro" id="IPR036772">
    <property type="entry name" value="SRCR-like_dom_sf"/>
</dbReference>
<evidence type="ECO:0000313" key="5">
    <source>
        <dbReference type="Proteomes" id="UP001162156"/>
    </source>
</evidence>
<dbReference type="PROSITE" id="PS50287">
    <property type="entry name" value="SRCR_2"/>
    <property type="match status" value="1"/>
</dbReference>
<dbReference type="PANTHER" id="PTHR48071">
    <property type="entry name" value="SRCR DOMAIN-CONTAINING PROTEIN"/>
    <property type="match status" value="1"/>
</dbReference>
<dbReference type="AlphaFoldDB" id="A0AAV8WPP8"/>
<dbReference type="SUPFAM" id="SSF56487">
    <property type="entry name" value="SRCR-like"/>
    <property type="match status" value="1"/>
</dbReference>
<evidence type="ECO:0000256" key="1">
    <source>
        <dbReference type="ARBA" id="ARBA00023157"/>
    </source>
</evidence>
<evidence type="ECO:0000313" key="4">
    <source>
        <dbReference type="EMBL" id="KAJ8928765.1"/>
    </source>
</evidence>
<comment type="caution">
    <text evidence="4">The sequence shown here is derived from an EMBL/GenBank/DDBJ whole genome shotgun (WGS) entry which is preliminary data.</text>
</comment>